<evidence type="ECO:0000313" key="3">
    <source>
        <dbReference type="Proteomes" id="UP000179786"/>
    </source>
</evidence>
<reference evidence="2 3" key="1">
    <citation type="submission" date="2016-09" db="EMBL/GenBank/DDBJ databases">
        <title>Pseudoalteromonas amylolytica sp. nov., isolated from the surface seawater.</title>
        <authorList>
            <person name="Wu Y.-H."/>
            <person name="Cheng H."/>
            <person name="Jin X.-B."/>
            <person name="Wang C.-S."/>
            <person name="Xu X.-W."/>
        </authorList>
    </citation>
    <scope>NUCLEOTIDE SEQUENCE [LARGE SCALE GENOMIC DNA]</scope>
    <source>
        <strain evidence="2 3">JW1</strain>
    </source>
</reference>
<organism evidence="2 3">
    <name type="scientific">Pseudoalteromonas amylolytica</name>
    <dbReference type="NCBI Taxonomy" id="1859457"/>
    <lineage>
        <taxon>Bacteria</taxon>
        <taxon>Pseudomonadati</taxon>
        <taxon>Pseudomonadota</taxon>
        <taxon>Gammaproteobacteria</taxon>
        <taxon>Alteromonadales</taxon>
        <taxon>Pseudoalteromonadaceae</taxon>
        <taxon>Pseudoalteromonas</taxon>
    </lineage>
</organism>
<dbReference type="RefSeq" id="WP_070985249.1">
    <property type="nucleotide sequence ID" value="NZ_MKJU01000025.1"/>
</dbReference>
<feature type="transmembrane region" description="Helical" evidence="1">
    <location>
        <begin position="9"/>
        <end position="29"/>
    </location>
</feature>
<comment type="caution">
    <text evidence="2">The sequence shown here is derived from an EMBL/GenBank/DDBJ whole genome shotgun (WGS) entry which is preliminary data.</text>
</comment>
<evidence type="ECO:0000256" key="1">
    <source>
        <dbReference type="SAM" id="Phobius"/>
    </source>
</evidence>
<evidence type="ECO:0008006" key="4">
    <source>
        <dbReference type="Google" id="ProtNLM"/>
    </source>
</evidence>
<feature type="transmembrane region" description="Helical" evidence="1">
    <location>
        <begin position="99"/>
        <end position="119"/>
    </location>
</feature>
<dbReference type="EMBL" id="MKJU01000025">
    <property type="protein sequence ID" value="OHU91378.1"/>
    <property type="molecule type" value="Genomic_DNA"/>
</dbReference>
<feature type="transmembrane region" description="Helical" evidence="1">
    <location>
        <begin position="73"/>
        <end position="93"/>
    </location>
</feature>
<dbReference type="PROSITE" id="PS51257">
    <property type="entry name" value="PROKAR_LIPOPROTEIN"/>
    <property type="match status" value="1"/>
</dbReference>
<dbReference type="Proteomes" id="UP000179786">
    <property type="component" value="Unassembled WGS sequence"/>
</dbReference>
<keyword evidence="1" id="KW-0472">Membrane</keyword>
<keyword evidence="3" id="KW-1185">Reference proteome</keyword>
<evidence type="ECO:0000313" key="2">
    <source>
        <dbReference type="EMBL" id="OHU91378.1"/>
    </source>
</evidence>
<dbReference type="AlphaFoldDB" id="A0A1S1MWW4"/>
<dbReference type="OrthoDB" id="6314396at2"/>
<gene>
    <name evidence="2" type="ORF">BET10_11200</name>
</gene>
<sequence>MKQQLAKSVALSFLSPLFTGCVLGLYFTISNQGGFSIFLSLLTGAIVNAHVVGLSMALFVVPGYLLLYRINKVHYSAILTLGMLGGAICSYLFAAQNGAGFVINSVMATMAAGLFLYGLRRFA</sequence>
<protein>
    <recommendedName>
        <fullName evidence="4">Lipoprotein</fullName>
    </recommendedName>
</protein>
<accession>A0A1S1MWW4</accession>
<keyword evidence="1" id="KW-0812">Transmembrane</keyword>
<dbReference type="STRING" id="1859457.BET10_11200"/>
<keyword evidence="1" id="KW-1133">Transmembrane helix</keyword>
<feature type="transmembrane region" description="Helical" evidence="1">
    <location>
        <begin position="35"/>
        <end position="61"/>
    </location>
</feature>
<proteinExistence type="predicted"/>
<name>A0A1S1MWW4_9GAMM</name>